<evidence type="ECO:0000313" key="14">
    <source>
        <dbReference type="Proteomes" id="UP000798488"/>
    </source>
</evidence>
<evidence type="ECO:0000256" key="11">
    <source>
        <dbReference type="PROSITE-ProRule" id="PRU00524"/>
    </source>
</evidence>
<comment type="caution">
    <text evidence="13">The sequence shown here is derived from an EMBL/GenBank/DDBJ whole genome shotgun (WGS) entry which is preliminary data.</text>
</comment>
<feature type="repeat" description="Lumazine-binding" evidence="11">
    <location>
        <begin position="1"/>
        <end position="96"/>
    </location>
</feature>
<dbReference type="OrthoDB" id="9788537at2"/>
<dbReference type="AlphaFoldDB" id="A0A9D2WTQ7"/>
<keyword evidence="14" id="KW-1185">Reference proteome</keyword>
<evidence type="ECO:0000256" key="8">
    <source>
        <dbReference type="ARBA" id="ARBA00022679"/>
    </source>
</evidence>
<dbReference type="Gene3D" id="2.40.30.20">
    <property type="match status" value="2"/>
</dbReference>
<keyword evidence="9" id="KW-0677">Repeat</keyword>
<dbReference type="SUPFAM" id="SSF63380">
    <property type="entry name" value="Riboflavin synthase domain-like"/>
    <property type="match status" value="2"/>
</dbReference>
<evidence type="ECO:0000256" key="2">
    <source>
        <dbReference type="ARBA" id="ARBA00002803"/>
    </source>
</evidence>
<evidence type="ECO:0000256" key="1">
    <source>
        <dbReference type="ARBA" id="ARBA00000968"/>
    </source>
</evidence>
<dbReference type="NCBIfam" id="NF006767">
    <property type="entry name" value="PRK09289.1"/>
    <property type="match status" value="1"/>
</dbReference>
<comment type="function">
    <text evidence="2">Catalyzes the dismutation of two molecules of 6,7-dimethyl-8-ribityllumazine, resulting in the formation of riboflavin and 5-amino-6-(D-ribitylamino)uracil.</text>
</comment>
<evidence type="ECO:0000256" key="10">
    <source>
        <dbReference type="NCBIfam" id="TIGR00187"/>
    </source>
</evidence>
<gene>
    <name evidence="13" type="primary">ribE</name>
    <name evidence="13" type="ORF">SPSYN_00470</name>
</gene>
<comment type="pathway">
    <text evidence="3">Cofactor biosynthesis; riboflavin biosynthesis; riboflavin from 2-hydroxy-3-oxobutyl phosphate and 5-amino-6-(D-ribitylamino)uracil: step 2/2.</text>
</comment>
<dbReference type="Pfam" id="PF00677">
    <property type="entry name" value="Lum_binding"/>
    <property type="match status" value="2"/>
</dbReference>
<dbReference type="InterPro" id="IPR023366">
    <property type="entry name" value="ATP_synth_asu-like_sf"/>
</dbReference>
<dbReference type="NCBIfam" id="NF009566">
    <property type="entry name" value="PRK13020.1"/>
    <property type="match status" value="1"/>
</dbReference>
<dbReference type="RefSeq" id="WP_161820874.1">
    <property type="nucleotide sequence ID" value="NZ_LSRS01000001.1"/>
</dbReference>
<feature type="domain" description="Lumazine-binding" evidence="12">
    <location>
        <begin position="97"/>
        <end position="193"/>
    </location>
</feature>
<dbReference type="PANTHER" id="PTHR21098">
    <property type="entry name" value="RIBOFLAVIN SYNTHASE ALPHA CHAIN"/>
    <property type="match status" value="1"/>
</dbReference>
<protein>
    <recommendedName>
        <fullName evidence="6 10">Riboflavin synthase</fullName>
        <ecNumber evidence="5 10">2.5.1.9</ecNumber>
    </recommendedName>
</protein>
<comment type="catalytic activity">
    <reaction evidence="1">
        <text>2 6,7-dimethyl-8-(1-D-ribityl)lumazine + H(+) = 5-amino-6-(D-ribitylamino)uracil + riboflavin</text>
        <dbReference type="Rhea" id="RHEA:20772"/>
        <dbReference type="ChEBI" id="CHEBI:15378"/>
        <dbReference type="ChEBI" id="CHEBI:15934"/>
        <dbReference type="ChEBI" id="CHEBI:57986"/>
        <dbReference type="ChEBI" id="CHEBI:58201"/>
        <dbReference type="EC" id="2.5.1.9"/>
    </reaction>
</comment>
<proteinExistence type="predicted"/>
<dbReference type="NCBIfam" id="TIGR00187">
    <property type="entry name" value="ribE"/>
    <property type="match status" value="1"/>
</dbReference>
<feature type="domain" description="Lumazine-binding" evidence="12">
    <location>
        <begin position="1"/>
        <end position="96"/>
    </location>
</feature>
<evidence type="ECO:0000256" key="7">
    <source>
        <dbReference type="ARBA" id="ARBA00022619"/>
    </source>
</evidence>
<evidence type="ECO:0000256" key="3">
    <source>
        <dbReference type="ARBA" id="ARBA00004887"/>
    </source>
</evidence>
<organism evidence="13 14">
    <name type="scientific">Sporotomaculum syntrophicum</name>
    <dbReference type="NCBI Taxonomy" id="182264"/>
    <lineage>
        <taxon>Bacteria</taxon>
        <taxon>Bacillati</taxon>
        <taxon>Bacillota</taxon>
        <taxon>Clostridia</taxon>
        <taxon>Eubacteriales</taxon>
        <taxon>Desulfallaceae</taxon>
        <taxon>Sporotomaculum</taxon>
    </lineage>
</organism>
<dbReference type="InterPro" id="IPR017938">
    <property type="entry name" value="Riboflavin_synthase-like_b-brl"/>
</dbReference>
<dbReference type="PIRSF" id="PIRSF000498">
    <property type="entry name" value="Riboflavin_syn_A"/>
    <property type="match status" value="1"/>
</dbReference>
<dbReference type="InterPro" id="IPR001783">
    <property type="entry name" value="Lumazine-bd"/>
</dbReference>
<dbReference type="GO" id="GO:0009231">
    <property type="term" value="P:riboflavin biosynthetic process"/>
    <property type="evidence" value="ECO:0007669"/>
    <property type="project" value="UniProtKB-KW"/>
</dbReference>
<dbReference type="PROSITE" id="PS51177">
    <property type="entry name" value="LUMAZINE_BIND"/>
    <property type="match status" value="2"/>
</dbReference>
<dbReference type="GO" id="GO:0004746">
    <property type="term" value="F:riboflavin synthase activity"/>
    <property type="evidence" value="ECO:0007669"/>
    <property type="project" value="UniProtKB-UniRule"/>
</dbReference>
<accession>A0A9D2WTQ7</accession>
<comment type="subunit">
    <text evidence="4">Homotrimer.</text>
</comment>
<keyword evidence="8 13" id="KW-0808">Transferase</keyword>
<feature type="repeat" description="Lumazine-binding" evidence="11">
    <location>
        <begin position="97"/>
        <end position="193"/>
    </location>
</feature>
<dbReference type="FunFam" id="2.40.30.20:FF:000004">
    <property type="entry name" value="Riboflavin synthase, alpha subunit"/>
    <property type="match status" value="1"/>
</dbReference>
<reference evidence="13" key="1">
    <citation type="submission" date="2016-02" db="EMBL/GenBank/DDBJ databases">
        <title>Draft Genome Sequence of Sporotomaculum syntrophicum Strain FB, a Syntrophic Benzoate Degrader.</title>
        <authorList>
            <person name="Nobu M.K."/>
            <person name="Narihiro T."/>
            <person name="Qiu Y.-L."/>
            <person name="Ohashi A."/>
            <person name="Liu W.-T."/>
            <person name="Yuji S."/>
        </authorList>
    </citation>
    <scope>NUCLEOTIDE SEQUENCE</scope>
    <source>
        <strain evidence="13">FB</strain>
    </source>
</reference>
<evidence type="ECO:0000256" key="5">
    <source>
        <dbReference type="ARBA" id="ARBA00012827"/>
    </source>
</evidence>
<dbReference type="InterPro" id="IPR026017">
    <property type="entry name" value="Lumazine-bd_dom"/>
</dbReference>
<dbReference type="EMBL" id="LSRS01000001">
    <property type="protein sequence ID" value="KAF1086751.1"/>
    <property type="molecule type" value="Genomic_DNA"/>
</dbReference>
<dbReference type="FunFam" id="2.40.30.20:FF:000003">
    <property type="entry name" value="Riboflavin synthase, alpha subunit"/>
    <property type="match status" value="1"/>
</dbReference>
<dbReference type="Proteomes" id="UP000798488">
    <property type="component" value="Unassembled WGS sequence"/>
</dbReference>
<evidence type="ECO:0000256" key="9">
    <source>
        <dbReference type="ARBA" id="ARBA00022737"/>
    </source>
</evidence>
<evidence type="ECO:0000259" key="12">
    <source>
        <dbReference type="PROSITE" id="PS51177"/>
    </source>
</evidence>
<dbReference type="PANTHER" id="PTHR21098:SF12">
    <property type="entry name" value="RIBOFLAVIN SYNTHASE"/>
    <property type="match status" value="1"/>
</dbReference>
<evidence type="ECO:0000256" key="6">
    <source>
        <dbReference type="ARBA" id="ARBA00013950"/>
    </source>
</evidence>
<sequence>MFTGLVEEKGQMIALRRGADSARLKIKAGLIMDGIQVGDSIAVNGVCLTVTAFDVGSFTADVMAETLAKTNLGMLQPGDRVNLERALRLGDRLGGHLVSGHIDGVGTISRLEKQDIATLITIAAPPEVMRYIVTKGSVAVDGTSLTVVDHNDDTFRVSLIPHTSHATVLGQKKPGEQVNLEGDMIGKYVERWMGATDRQENEGSKTGPRGVTADLLAEHGFI</sequence>
<evidence type="ECO:0000256" key="4">
    <source>
        <dbReference type="ARBA" id="ARBA00011233"/>
    </source>
</evidence>
<dbReference type="CDD" id="cd00402">
    <property type="entry name" value="Riboflavin_synthase_like"/>
    <property type="match status" value="1"/>
</dbReference>
<keyword evidence="7" id="KW-0686">Riboflavin biosynthesis</keyword>
<name>A0A9D2WTQ7_9FIRM</name>
<dbReference type="EC" id="2.5.1.9" evidence="5 10"/>
<evidence type="ECO:0000313" key="13">
    <source>
        <dbReference type="EMBL" id="KAF1086751.1"/>
    </source>
</evidence>